<dbReference type="STRING" id="1121325.SAMN04515677_103472"/>
<dbReference type="Proteomes" id="UP000199068">
    <property type="component" value="Unassembled WGS sequence"/>
</dbReference>
<sequence>MKLNELKVYSQNNFDKEIIERMSKDSEENLNNYIINVVCDLIQNIPIDESLICNAKKNINNSNEENIAKISTYIALIPYVQLKLKDRNDGYIIASSLIEILISYLVGCVEEITFDNKLLEIKQILEVSDVFYKELIHYFAQHKDIIVDNISKKL</sequence>
<dbReference type="EMBL" id="FNGW01000003">
    <property type="protein sequence ID" value="SDL81382.1"/>
    <property type="molecule type" value="Genomic_DNA"/>
</dbReference>
<accession>A0A1G9N4C7</accession>
<protein>
    <submittedName>
        <fullName evidence="1">Uncharacterized protein</fullName>
    </submittedName>
</protein>
<dbReference type="AlphaFoldDB" id="A0A1G9N4C7"/>
<evidence type="ECO:0000313" key="1">
    <source>
        <dbReference type="EMBL" id="SDL81382.1"/>
    </source>
</evidence>
<keyword evidence="2" id="KW-1185">Reference proteome</keyword>
<proteinExistence type="predicted"/>
<dbReference type="RefSeq" id="WP_092725178.1">
    <property type="nucleotide sequence ID" value="NZ_FNGW01000003.1"/>
</dbReference>
<name>A0A1G9N4C7_9FIRM</name>
<organism evidence="1 2">
    <name type="scientific">Romboutsia lituseburensis DSM 797</name>
    <dbReference type="NCBI Taxonomy" id="1121325"/>
    <lineage>
        <taxon>Bacteria</taxon>
        <taxon>Bacillati</taxon>
        <taxon>Bacillota</taxon>
        <taxon>Clostridia</taxon>
        <taxon>Peptostreptococcales</taxon>
        <taxon>Peptostreptococcaceae</taxon>
        <taxon>Romboutsia</taxon>
    </lineage>
</organism>
<reference evidence="1 2" key="1">
    <citation type="submission" date="2016-10" db="EMBL/GenBank/DDBJ databases">
        <authorList>
            <person name="de Groot N.N."/>
        </authorList>
    </citation>
    <scope>NUCLEOTIDE SEQUENCE [LARGE SCALE GENOMIC DNA]</scope>
    <source>
        <strain evidence="1 2">DSM 797</strain>
    </source>
</reference>
<evidence type="ECO:0000313" key="2">
    <source>
        <dbReference type="Proteomes" id="UP000199068"/>
    </source>
</evidence>
<gene>
    <name evidence="1" type="ORF">SAMN04515677_103472</name>
</gene>